<evidence type="ECO:0000256" key="1">
    <source>
        <dbReference type="ARBA" id="ARBA00009486"/>
    </source>
</evidence>
<name>A0AAU9JTC4_9CILI</name>
<comment type="similarity">
    <text evidence="1">Belongs to the BMT family.</text>
</comment>
<keyword evidence="2" id="KW-0732">Signal</keyword>
<dbReference type="GO" id="GO:0000030">
    <property type="term" value="F:mannosyltransferase activity"/>
    <property type="evidence" value="ECO:0007669"/>
    <property type="project" value="InterPro"/>
</dbReference>
<evidence type="ECO:0000313" key="4">
    <source>
        <dbReference type="Proteomes" id="UP001162131"/>
    </source>
</evidence>
<proteinExistence type="inferred from homology"/>
<dbReference type="Proteomes" id="UP001162131">
    <property type="component" value="Unassembled WGS sequence"/>
</dbReference>
<organism evidence="3 4">
    <name type="scientific">Blepharisma stoltei</name>
    <dbReference type="NCBI Taxonomy" id="1481888"/>
    <lineage>
        <taxon>Eukaryota</taxon>
        <taxon>Sar</taxon>
        <taxon>Alveolata</taxon>
        <taxon>Ciliophora</taxon>
        <taxon>Postciliodesmatophora</taxon>
        <taxon>Heterotrichea</taxon>
        <taxon>Heterotrichida</taxon>
        <taxon>Blepharismidae</taxon>
        <taxon>Blepharisma</taxon>
    </lineage>
</organism>
<dbReference type="InterPro" id="IPR021988">
    <property type="entry name" value="BMT1"/>
</dbReference>
<reference evidence="3" key="1">
    <citation type="submission" date="2021-09" db="EMBL/GenBank/DDBJ databases">
        <authorList>
            <consortium name="AG Swart"/>
            <person name="Singh M."/>
            <person name="Singh A."/>
            <person name="Seah K."/>
            <person name="Emmerich C."/>
        </authorList>
    </citation>
    <scope>NUCLEOTIDE SEQUENCE</scope>
    <source>
        <strain evidence="3">ATCC30299</strain>
    </source>
</reference>
<dbReference type="Pfam" id="PF12141">
    <property type="entry name" value="BMT"/>
    <property type="match status" value="1"/>
</dbReference>
<protein>
    <submittedName>
        <fullName evidence="3">Uncharacterized protein</fullName>
    </submittedName>
</protein>
<keyword evidence="4" id="KW-1185">Reference proteome</keyword>
<sequence length="438" mass="51644">MKINLLIVTILIIRCLLADKSLRVVIRCPYLELRQRLSITSNGWYIPWLNSENSSTRKIFTDHYFMYNFLKLNLPNNEFCSIEEPDQFATMNPSAMWIEEKKMFLAVVRININRNKSFLWASWYDSDWKEVITEEFIGNTAVPGIIPIKIPNLYLLNAGPEDPRIFRALGNQVFVLFNMFDYDEMRKMWIYNFNTAECYPLSIRYHKEQAYFSEKNWTPFIVDDEHLYFIYNYKNFQIIDCTVKGENCSWKSGGYERLPEGLRGGSPYLQYKNTSYYVNLGYSHIFYVKDTNWCHLYRPCLTLAQYIDEEPNFRLIYTSEPIDFSNKLFLKPITKYSEMSEVGMCGDGRIMIPLSIARWNYEEDIADITVSINDTIPLALKVSGLAEIVDEVIFWYEKGSLPKEENCAERLAYWDVGLTQPQKPRFNVRKIKPNSEKP</sequence>
<accession>A0AAU9JTC4</accession>
<dbReference type="AlphaFoldDB" id="A0AAU9JTC4"/>
<evidence type="ECO:0000313" key="3">
    <source>
        <dbReference type="EMBL" id="CAG9329253.1"/>
    </source>
</evidence>
<dbReference type="EMBL" id="CAJZBQ010000047">
    <property type="protein sequence ID" value="CAG9329253.1"/>
    <property type="molecule type" value="Genomic_DNA"/>
</dbReference>
<gene>
    <name evidence="3" type="ORF">BSTOLATCC_MIC48079</name>
</gene>
<feature type="signal peptide" evidence="2">
    <location>
        <begin position="1"/>
        <end position="18"/>
    </location>
</feature>
<feature type="chain" id="PRO_5043347583" evidence="2">
    <location>
        <begin position="19"/>
        <end position="438"/>
    </location>
</feature>
<comment type="caution">
    <text evidence="3">The sequence shown here is derived from an EMBL/GenBank/DDBJ whole genome shotgun (WGS) entry which is preliminary data.</text>
</comment>
<evidence type="ECO:0000256" key="2">
    <source>
        <dbReference type="SAM" id="SignalP"/>
    </source>
</evidence>